<dbReference type="Proteomes" id="UP000270530">
    <property type="component" value="Chromosome"/>
</dbReference>
<keyword evidence="4" id="KW-0460">Magnesium</keyword>
<accession>A0A2Z6E736</accession>
<name>A0A2Z6E736_9GAMM</name>
<dbReference type="GO" id="GO:0000287">
    <property type="term" value="F:magnesium ion binding"/>
    <property type="evidence" value="ECO:0007669"/>
    <property type="project" value="UniProtKB-ARBA"/>
</dbReference>
<reference evidence="6" key="2">
    <citation type="submission" date="2018-06" db="EMBL/GenBank/DDBJ databases">
        <title>Genome sequence of Rhodanobacteraceae bacterium strain Dysh456.</title>
        <authorList>
            <person name="Fukui M."/>
        </authorList>
    </citation>
    <scope>NUCLEOTIDE SEQUENCE [LARGE SCALE GENOMIC DNA]</scope>
    <source>
        <strain evidence="6">Dysh456</strain>
    </source>
</reference>
<dbReference type="Pfam" id="PF02358">
    <property type="entry name" value="Trehalose_PPase"/>
    <property type="match status" value="1"/>
</dbReference>
<dbReference type="Gene3D" id="3.30.70.1020">
    <property type="entry name" value="Trehalose-6-phosphate phosphatase related protein, domain 2"/>
    <property type="match status" value="1"/>
</dbReference>
<protein>
    <recommendedName>
        <fullName evidence="4">Trehalose 6-phosphate phosphatase</fullName>
        <ecNumber evidence="4">3.1.3.12</ecNumber>
    </recommendedName>
</protein>
<comment type="pathway">
    <text evidence="1 4">Glycan biosynthesis; trehalose biosynthesis.</text>
</comment>
<dbReference type="EMBL" id="AP018560">
    <property type="protein sequence ID" value="BBD80923.1"/>
    <property type="molecule type" value="Genomic_DNA"/>
</dbReference>
<dbReference type="GO" id="GO:0004805">
    <property type="term" value="F:trehalose-phosphatase activity"/>
    <property type="evidence" value="ECO:0007669"/>
    <property type="project" value="UniProtKB-EC"/>
</dbReference>
<dbReference type="InterPro" id="IPR044651">
    <property type="entry name" value="OTSB-like"/>
</dbReference>
<evidence type="ECO:0000313" key="5">
    <source>
        <dbReference type="EMBL" id="BBD80923.1"/>
    </source>
</evidence>
<dbReference type="Gene3D" id="3.40.50.1000">
    <property type="entry name" value="HAD superfamily/HAD-like"/>
    <property type="match status" value="1"/>
</dbReference>
<dbReference type="KEGG" id="rbd:ALSL_2298"/>
<dbReference type="NCBIfam" id="TIGR00685">
    <property type="entry name" value="T6PP"/>
    <property type="match status" value="1"/>
</dbReference>
<sequence>MHAMPPSSAEDRLPPPPLPSPGERWALFLDVDGSLLEFADDPAAVIVDPGLCATLDRLHAALGGALALVSGRALADLARLFGDPGWTLIGLHGLERRIDGGAVQRPALDAAAVERMRRETAALAARLGQVQWEDKGVAAALHCRRAPAMLPSLRAAAEALARRLPGYELQPGNLVMEFKPAGMDKGRAVQDLLAVPPFAGRRPVYVGDDLTDEHAFAAVNAAGGISVRVGDRTPSHALFTLPHPAAVQAWLNALLDALNRGAPPDATHPAASR</sequence>
<dbReference type="EC" id="3.1.3.12" evidence="4"/>
<keyword evidence="4" id="KW-0479">Metal-binding</keyword>
<evidence type="ECO:0000256" key="1">
    <source>
        <dbReference type="ARBA" id="ARBA00005199"/>
    </source>
</evidence>
<evidence type="ECO:0000256" key="3">
    <source>
        <dbReference type="ARBA" id="ARBA00022801"/>
    </source>
</evidence>
<dbReference type="AlphaFoldDB" id="A0A2Z6E736"/>
<dbReference type="UniPathway" id="UPA00299"/>
<evidence type="ECO:0000313" key="6">
    <source>
        <dbReference type="Proteomes" id="UP000270530"/>
    </source>
</evidence>
<dbReference type="PANTHER" id="PTHR43768">
    <property type="entry name" value="TREHALOSE 6-PHOSPHATE PHOSPHATASE"/>
    <property type="match status" value="1"/>
</dbReference>
<dbReference type="InterPro" id="IPR006379">
    <property type="entry name" value="HAD-SF_hydro_IIB"/>
</dbReference>
<organism evidence="5 6">
    <name type="scientific">Aerosticca soli</name>
    <dbReference type="NCBI Taxonomy" id="2010829"/>
    <lineage>
        <taxon>Bacteria</taxon>
        <taxon>Pseudomonadati</taxon>
        <taxon>Pseudomonadota</taxon>
        <taxon>Gammaproteobacteria</taxon>
        <taxon>Lysobacterales</taxon>
        <taxon>Rhodanobacteraceae</taxon>
        <taxon>Aerosticca</taxon>
    </lineage>
</organism>
<dbReference type="NCBIfam" id="TIGR01484">
    <property type="entry name" value="HAD-SF-IIB"/>
    <property type="match status" value="1"/>
</dbReference>
<comment type="function">
    <text evidence="4">Removes the phosphate from trehalose 6-phosphate to produce free trehalose.</text>
</comment>
<keyword evidence="6" id="KW-1185">Reference proteome</keyword>
<proteinExistence type="inferred from homology"/>
<comment type="similarity">
    <text evidence="2 4">Belongs to the trehalose phosphatase family.</text>
</comment>
<dbReference type="InterPro" id="IPR023214">
    <property type="entry name" value="HAD_sf"/>
</dbReference>
<comment type="catalytic activity">
    <reaction evidence="4">
        <text>alpha,alpha-trehalose 6-phosphate + H2O = alpha,alpha-trehalose + phosphate</text>
        <dbReference type="Rhea" id="RHEA:23420"/>
        <dbReference type="ChEBI" id="CHEBI:15377"/>
        <dbReference type="ChEBI" id="CHEBI:16551"/>
        <dbReference type="ChEBI" id="CHEBI:43474"/>
        <dbReference type="ChEBI" id="CHEBI:58429"/>
        <dbReference type="EC" id="3.1.3.12"/>
    </reaction>
</comment>
<keyword evidence="3 4" id="KW-0378">Hydrolase</keyword>
<evidence type="ECO:0000256" key="4">
    <source>
        <dbReference type="RuleBase" id="RU361117"/>
    </source>
</evidence>
<evidence type="ECO:0000256" key="2">
    <source>
        <dbReference type="ARBA" id="ARBA00008770"/>
    </source>
</evidence>
<dbReference type="PANTHER" id="PTHR43768:SF3">
    <property type="entry name" value="TREHALOSE 6-PHOSPHATE PHOSPHATASE"/>
    <property type="match status" value="1"/>
</dbReference>
<dbReference type="SUPFAM" id="SSF56784">
    <property type="entry name" value="HAD-like"/>
    <property type="match status" value="1"/>
</dbReference>
<reference evidence="6" key="1">
    <citation type="submission" date="2018-04" db="EMBL/GenBank/DDBJ databases">
        <authorList>
            <person name="Watanabe M."/>
            <person name="Kojima H."/>
        </authorList>
    </citation>
    <scope>NUCLEOTIDE SEQUENCE [LARGE SCALE GENOMIC DNA]</scope>
    <source>
        <strain evidence="6">Dysh456</strain>
    </source>
</reference>
<dbReference type="InterPro" id="IPR036412">
    <property type="entry name" value="HAD-like_sf"/>
</dbReference>
<dbReference type="GO" id="GO:0005992">
    <property type="term" value="P:trehalose biosynthetic process"/>
    <property type="evidence" value="ECO:0007669"/>
    <property type="project" value="UniProtKB-UniPathway"/>
</dbReference>
<gene>
    <name evidence="5" type="ORF">ALSL_2298</name>
</gene>
<comment type="cofactor">
    <cofactor evidence="4">
        <name>Mg(2+)</name>
        <dbReference type="ChEBI" id="CHEBI:18420"/>
    </cofactor>
</comment>
<dbReference type="InterPro" id="IPR003337">
    <property type="entry name" value="Trehalose_PPase"/>
</dbReference>